<dbReference type="SMART" id="SM00336">
    <property type="entry name" value="BBOX"/>
    <property type="match status" value="2"/>
</dbReference>
<dbReference type="InterPro" id="IPR013083">
    <property type="entry name" value="Znf_RING/FYVE/PHD"/>
</dbReference>
<keyword evidence="3 5" id="KW-0863">Zinc-finger</keyword>
<dbReference type="AlphaFoldDB" id="A0AA39HTU6"/>
<keyword evidence="10" id="KW-1185">Reference proteome</keyword>
<evidence type="ECO:0000256" key="5">
    <source>
        <dbReference type="PROSITE-ProRule" id="PRU00024"/>
    </source>
</evidence>
<feature type="region of interest" description="Disordered" evidence="6">
    <location>
        <begin position="594"/>
        <end position="621"/>
    </location>
</feature>
<dbReference type="SUPFAM" id="SSF57845">
    <property type="entry name" value="B-box zinc-binding domain"/>
    <property type="match status" value="1"/>
</dbReference>
<dbReference type="Pfam" id="PF00643">
    <property type="entry name" value="zf-B_box"/>
    <property type="match status" value="1"/>
</dbReference>
<protein>
    <recommendedName>
        <fullName evidence="1">RING finger protein 207</fullName>
    </recommendedName>
</protein>
<dbReference type="InterPro" id="IPR000315">
    <property type="entry name" value="Znf_B-box"/>
</dbReference>
<keyword evidence="4" id="KW-0862">Zinc</keyword>
<dbReference type="PROSITE" id="PS00518">
    <property type="entry name" value="ZF_RING_1"/>
    <property type="match status" value="1"/>
</dbReference>
<evidence type="ECO:0000256" key="4">
    <source>
        <dbReference type="ARBA" id="ARBA00022833"/>
    </source>
</evidence>
<dbReference type="GO" id="GO:0044325">
    <property type="term" value="F:transmembrane transporter binding"/>
    <property type="evidence" value="ECO:0007669"/>
    <property type="project" value="TreeGrafter"/>
</dbReference>
<feature type="domain" description="B box-type" evidence="8">
    <location>
        <begin position="80"/>
        <end position="127"/>
    </location>
</feature>
<dbReference type="EMBL" id="JAUCMV010000003">
    <property type="protein sequence ID" value="KAK0411221.1"/>
    <property type="molecule type" value="Genomic_DNA"/>
</dbReference>
<dbReference type="InterPro" id="IPR022782">
    <property type="entry name" value="AIP3-like_C"/>
</dbReference>
<dbReference type="Gene3D" id="3.30.160.60">
    <property type="entry name" value="Classic Zinc Finger"/>
    <property type="match status" value="1"/>
</dbReference>
<feature type="compositionally biased region" description="Low complexity" evidence="6">
    <location>
        <begin position="357"/>
        <end position="370"/>
    </location>
</feature>
<dbReference type="PROSITE" id="PS50089">
    <property type="entry name" value="ZF_RING_2"/>
    <property type="match status" value="1"/>
</dbReference>
<dbReference type="InterPro" id="IPR001841">
    <property type="entry name" value="Znf_RING"/>
</dbReference>
<evidence type="ECO:0000313" key="10">
    <source>
        <dbReference type="Proteomes" id="UP001175271"/>
    </source>
</evidence>
<dbReference type="CDD" id="cd19814">
    <property type="entry name" value="Bbox1_RNF207-like"/>
    <property type="match status" value="1"/>
</dbReference>
<evidence type="ECO:0000259" key="8">
    <source>
        <dbReference type="PROSITE" id="PS50119"/>
    </source>
</evidence>
<evidence type="ECO:0000313" key="9">
    <source>
        <dbReference type="EMBL" id="KAK0411221.1"/>
    </source>
</evidence>
<dbReference type="PANTHER" id="PTHR22635">
    <property type="entry name" value="RING FINGER PROTEIN 207"/>
    <property type="match status" value="1"/>
</dbReference>
<feature type="compositionally biased region" description="Low complexity" evidence="6">
    <location>
        <begin position="605"/>
        <end position="618"/>
    </location>
</feature>
<dbReference type="InterPro" id="IPR039320">
    <property type="entry name" value="RNF207"/>
</dbReference>
<dbReference type="GO" id="GO:0030544">
    <property type="term" value="F:Hsp70 protein binding"/>
    <property type="evidence" value="ECO:0007669"/>
    <property type="project" value="InterPro"/>
</dbReference>
<comment type="caution">
    <text evidence="9">The sequence shown here is derived from an EMBL/GenBank/DDBJ whole genome shotgun (WGS) entry which is preliminary data.</text>
</comment>
<dbReference type="Gene3D" id="3.30.40.10">
    <property type="entry name" value="Zinc/RING finger domain, C3HC4 (zinc finger)"/>
    <property type="match status" value="1"/>
</dbReference>
<gene>
    <name evidence="9" type="ORF">QR680_005548</name>
</gene>
<reference evidence="9" key="1">
    <citation type="submission" date="2023-06" db="EMBL/GenBank/DDBJ databases">
        <title>Genomic analysis of the entomopathogenic nematode Steinernema hermaphroditum.</title>
        <authorList>
            <person name="Schwarz E.M."/>
            <person name="Heppert J.K."/>
            <person name="Baniya A."/>
            <person name="Schwartz H.T."/>
            <person name="Tan C.-H."/>
            <person name="Antoshechkin I."/>
            <person name="Sternberg P.W."/>
            <person name="Goodrich-Blair H."/>
            <person name="Dillman A.R."/>
        </authorList>
    </citation>
    <scope>NUCLEOTIDE SEQUENCE</scope>
    <source>
        <strain evidence="9">PS9179</strain>
        <tissue evidence="9">Whole animal</tissue>
    </source>
</reference>
<dbReference type="GO" id="GO:0048471">
    <property type="term" value="C:perinuclear region of cytoplasm"/>
    <property type="evidence" value="ECO:0007669"/>
    <property type="project" value="TreeGrafter"/>
</dbReference>
<evidence type="ECO:0000256" key="2">
    <source>
        <dbReference type="ARBA" id="ARBA00022723"/>
    </source>
</evidence>
<dbReference type="SMART" id="SM00184">
    <property type="entry name" value="RING"/>
    <property type="match status" value="1"/>
</dbReference>
<proteinExistence type="predicted"/>
<dbReference type="PANTHER" id="PTHR22635:SF0">
    <property type="entry name" value="RING FINGER PROTEIN 207"/>
    <property type="match status" value="1"/>
</dbReference>
<dbReference type="Gene3D" id="1.20.58.1540">
    <property type="entry name" value="Actin interacting protein 3, C-terminal domain"/>
    <property type="match status" value="1"/>
</dbReference>
<name>A0AA39HTU6_9BILA</name>
<evidence type="ECO:0000256" key="3">
    <source>
        <dbReference type="ARBA" id="ARBA00022771"/>
    </source>
</evidence>
<evidence type="ECO:0000256" key="1">
    <source>
        <dbReference type="ARBA" id="ARBA00021526"/>
    </source>
</evidence>
<feature type="domain" description="RING-type" evidence="7">
    <location>
        <begin position="23"/>
        <end position="55"/>
    </location>
</feature>
<keyword evidence="2" id="KW-0479">Metal-binding</keyword>
<accession>A0AA39HTU6</accession>
<evidence type="ECO:0000256" key="6">
    <source>
        <dbReference type="SAM" id="MobiDB-lite"/>
    </source>
</evidence>
<dbReference type="SUPFAM" id="SSF57850">
    <property type="entry name" value="RING/U-box"/>
    <property type="match status" value="1"/>
</dbReference>
<dbReference type="Proteomes" id="UP001175271">
    <property type="component" value="Unassembled WGS sequence"/>
</dbReference>
<feature type="region of interest" description="Disordered" evidence="6">
    <location>
        <begin position="350"/>
        <end position="370"/>
    </location>
</feature>
<dbReference type="PROSITE" id="PS50119">
    <property type="entry name" value="ZF_BBOX"/>
    <property type="match status" value="1"/>
</dbReference>
<dbReference type="InterPro" id="IPR017907">
    <property type="entry name" value="Znf_RING_CS"/>
</dbReference>
<sequence length="798" mass="90167">MEGDDVKMEGSPEWHFSGNPLDCLICKREMHEPVRLSCHHSFCRRCVTADCPLCKTPVDCPRAELKPDSILSFLIDSSHETADICANCDNVSQPMHFCETCQQPLCNSCKLKTHQAKMFASHRIVLLEERGRVRGKMICAKHNEPFILYSLDSRMLVCIECFNSVALDSRHNLVNIDSAHKMNCEKLEKSALKLRSVQDDLCEHIEVRRRFIREIEANCRALVDEIRSTCKELTDKLISVQNLLIAKVEKEQRAREKMLMSDLNSLLISQVPIRLYLLCCSIFCSSASKIDFLHWYGELSRRIQALSSTEFDKIHCSADFPTFNCRAEFARSLESILGWSSLLLNSTTAQSGETPKSSSGTVSPRTSSSGYAKRRTDLAFANSALSKYQLIVDFAGAFGELFARVDGPLKQLILDMSDVSKAVQEAQKDLTLRRQLIDADTVKELIVKSECLEAKLTAINETIAEVQPQLQELWQEQLDRIRRQQLLFREKMEEHNALLQTASRVTQAARRLQPFAHCLSSVVSVIDPRRCHPPDPAPMERICMEISTIKLDHNNRLLAIEKEEETRRLAREQKRAREEEGFYTCTKGSLKAKSKDATKRLTAASPTPSTPSVVIVSTSRDRGTESKQGEFDVMLLRLYPQHFRNMKVVSTETESLIPFDLEIAENFVTGSKSDSVTGLARSVSLDMHFQKSEEEDDALSTHSELITSDRCSLFVRKIETMGICTFDEEAALAKSGPVTNSGPRKNKIPDAPFVPKLLETEKHHDHVGARERLMASLKKELMKVNTVDVNDEHRAGDI</sequence>
<evidence type="ECO:0000259" key="7">
    <source>
        <dbReference type="PROSITE" id="PS50089"/>
    </source>
</evidence>
<dbReference type="Pfam" id="PF03915">
    <property type="entry name" value="AIP3"/>
    <property type="match status" value="1"/>
</dbReference>
<organism evidence="9 10">
    <name type="scientific">Steinernema hermaphroditum</name>
    <dbReference type="NCBI Taxonomy" id="289476"/>
    <lineage>
        <taxon>Eukaryota</taxon>
        <taxon>Metazoa</taxon>
        <taxon>Ecdysozoa</taxon>
        <taxon>Nematoda</taxon>
        <taxon>Chromadorea</taxon>
        <taxon>Rhabditida</taxon>
        <taxon>Tylenchina</taxon>
        <taxon>Panagrolaimomorpha</taxon>
        <taxon>Strongyloidoidea</taxon>
        <taxon>Steinernematidae</taxon>
        <taxon>Steinernema</taxon>
    </lineage>
</organism>
<dbReference type="GO" id="GO:0008270">
    <property type="term" value="F:zinc ion binding"/>
    <property type="evidence" value="ECO:0007669"/>
    <property type="project" value="UniProtKB-KW"/>
</dbReference>